<keyword evidence="3" id="KW-0804">Transcription</keyword>
<evidence type="ECO:0000256" key="3">
    <source>
        <dbReference type="ARBA" id="ARBA00023163"/>
    </source>
</evidence>
<feature type="DNA-binding region" description="H-T-H motif" evidence="4">
    <location>
        <begin position="36"/>
        <end position="55"/>
    </location>
</feature>
<evidence type="ECO:0000313" key="6">
    <source>
        <dbReference type="EMBL" id="SDU78474.1"/>
    </source>
</evidence>
<keyword evidence="2 4" id="KW-0238">DNA-binding</keyword>
<dbReference type="InterPro" id="IPR009057">
    <property type="entry name" value="Homeodomain-like_sf"/>
</dbReference>
<reference evidence="6 7" key="1">
    <citation type="submission" date="2016-10" db="EMBL/GenBank/DDBJ databases">
        <authorList>
            <person name="de Groot N.N."/>
        </authorList>
    </citation>
    <scope>NUCLEOTIDE SEQUENCE [LARGE SCALE GENOMIC DNA]</scope>
    <source>
        <strain evidence="6 7">DSM 44215</strain>
    </source>
</reference>
<feature type="domain" description="HTH tetR-type" evidence="5">
    <location>
        <begin position="13"/>
        <end position="73"/>
    </location>
</feature>
<proteinExistence type="predicted"/>
<dbReference type="RefSeq" id="WP_074853354.1">
    <property type="nucleotide sequence ID" value="NZ_FNLM01000036.1"/>
</dbReference>
<dbReference type="SUPFAM" id="SSF48498">
    <property type="entry name" value="Tetracyclin repressor-like, C-terminal domain"/>
    <property type="match status" value="1"/>
</dbReference>
<evidence type="ECO:0000256" key="2">
    <source>
        <dbReference type="ARBA" id="ARBA00023125"/>
    </source>
</evidence>
<dbReference type="Pfam" id="PF00440">
    <property type="entry name" value="TetR_N"/>
    <property type="match status" value="1"/>
</dbReference>
<dbReference type="OrthoDB" id="8222629at2"/>
<evidence type="ECO:0000256" key="4">
    <source>
        <dbReference type="PROSITE-ProRule" id="PRU00335"/>
    </source>
</evidence>
<organism evidence="6 7">
    <name type="scientific">Gordonia westfalica</name>
    <dbReference type="NCBI Taxonomy" id="158898"/>
    <lineage>
        <taxon>Bacteria</taxon>
        <taxon>Bacillati</taxon>
        <taxon>Actinomycetota</taxon>
        <taxon>Actinomycetes</taxon>
        <taxon>Mycobacteriales</taxon>
        <taxon>Gordoniaceae</taxon>
        <taxon>Gordonia</taxon>
    </lineage>
</organism>
<evidence type="ECO:0000256" key="1">
    <source>
        <dbReference type="ARBA" id="ARBA00023015"/>
    </source>
</evidence>
<keyword evidence="1" id="KW-0805">Transcription regulation</keyword>
<sequence>MSTAKPRTRTSAAEVRSALLRAGREILERDGEAGLTVRAVAAEAKVAPMGVYNHFDGRDGLLDALVTDGFVEFARAVGATDDDPVDRLQNSGRGYREFAVSNPVLYGLMFSSRCTADLEVAAHAFDVLVDVIRYGQVAGVVMAGDPADLAMQAWSAVHGAVGLELAGTHPPQVDGADNYERVLAFVARGLAPRPAG</sequence>
<dbReference type="PANTHER" id="PTHR30055">
    <property type="entry name" value="HTH-TYPE TRANSCRIPTIONAL REGULATOR RUTR"/>
    <property type="match status" value="1"/>
</dbReference>
<dbReference type="EMBL" id="FNLM01000036">
    <property type="protein sequence ID" value="SDU78474.1"/>
    <property type="molecule type" value="Genomic_DNA"/>
</dbReference>
<dbReference type="GO" id="GO:0003700">
    <property type="term" value="F:DNA-binding transcription factor activity"/>
    <property type="evidence" value="ECO:0007669"/>
    <property type="project" value="TreeGrafter"/>
</dbReference>
<evidence type="ECO:0000259" key="5">
    <source>
        <dbReference type="PROSITE" id="PS50977"/>
    </source>
</evidence>
<dbReference type="Pfam" id="PF13305">
    <property type="entry name" value="TetR_C_33"/>
    <property type="match status" value="1"/>
</dbReference>
<dbReference type="AlphaFoldDB" id="A0A1H2LCD1"/>
<dbReference type="InterPro" id="IPR036271">
    <property type="entry name" value="Tet_transcr_reg_TetR-rel_C_sf"/>
</dbReference>
<evidence type="ECO:0000313" key="7">
    <source>
        <dbReference type="Proteomes" id="UP000183180"/>
    </source>
</evidence>
<accession>A0A1H2LCD1</accession>
<dbReference type="InterPro" id="IPR001647">
    <property type="entry name" value="HTH_TetR"/>
</dbReference>
<dbReference type="SUPFAM" id="SSF46689">
    <property type="entry name" value="Homeodomain-like"/>
    <property type="match status" value="1"/>
</dbReference>
<gene>
    <name evidence="6" type="ORF">SAMN04488548_13623</name>
</gene>
<dbReference type="PROSITE" id="PS50977">
    <property type="entry name" value="HTH_TETR_2"/>
    <property type="match status" value="1"/>
</dbReference>
<dbReference type="GO" id="GO:0000976">
    <property type="term" value="F:transcription cis-regulatory region binding"/>
    <property type="evidence" value="ECO:0007669"/>
    <property type="project" value="TreeGrafter"/>
</dbReference>
<dbReference type="Gene3D" id="1.10.357.10">
    <property type="entry name" value="Tetracycline Repressor, domain 2"/>
    <property type="match status" value="1"/>
</dbReference>
<dbReference type="InterPro" id="IPR025996">
    <property type="entry name" value="MT1864/Rv1816-like_C"/>
</dbReference>
<protein>
    <submittedName>
        <fullName evidence="6">DNA-binding transcriptional regulator, AcrR family</fullName>
    </submittedName>
</protein>
<name>A0A1H2LCD1_9ACTN</name>
<dbReference type="Proteomes" id="UP000183180">
    <property type="component" value="Unassembled WGS sequence"/>
</dbReference>
<dbReference type="PANTHER" id="PTHR30055:SF234">
    <property type="entry name" value="HTH-TYPE TRANSCRIPTIONAL REGULATOR BETI"/>
    <property type="match status" value="1"/>
</dbReference>
<dbReference type="InterPro" id="IPR050109">
    <property type="entry name" value="HTH-type_TetR-like_transc_reg"/>
</dbReference>